<evidence type="ECO:0000313" key="8">
    <source>
        <dbReference type="Ensembl" id="ENSHCOP00000019378.1"/>
    </source>
</evidence>
<evidence type="ECO:0000256" key="7">
    <source>
        <dbReference type="SAM" id="Coils"/>
    </source>
</evidence>
<evidence type="ECO:0000256" key="3">
    <source>
        <dbReference type="ARBA" id="ARBA00015002"/>
    </source>
</evidence>
<dbReference type="PANTHER" id="PTHR21500:SF0">
    <property type="entry name" value="TUBULIN-SPECIFIC CHAPERONE A"/>
    <property type="match status" value="1"/>
</dbReference>
<proteinExistence type="inferred from homology"/>
<dbReference type="Proteomes" id="UP000264820">
    <property type="component" value="Unplaced"/>
</dbReference>
<dbReference type="GeneID" id="109507197"/>
<evidence type="ECO:0000256" key="5">
    <source>
        <dbReference type="ARBA" id="ARBA00026055"/>
    </source>
</evidence>
<dbReference type="CTD" id="6902"/>
<dbReference type="STRING" id="109280.ENSHCOP00000019378"/>
<dbReference type="GeneTree" id="ENSGT00390000009710"/>
<evidence type="ECO:0000256" key="4">
    <source>
        <dbReference type="ARBA" id="ARBA00023186"/>
    </source>
</evidence>
<evidence type="ECO:0000256" key="2">
    <source>
        <dbReference type="ARBA" id="ARBA00006806"/>
    </source>
</evidence>
<protein>
    <recommendedName>
        <fullName evidence="3 6">Tubulin-specific chaperone A</fullName>
    </recommendedName>
</protein>
<dbReference type="OrthoDB" id="296187at2759"/>
<dbReference type="GO" id="GO:0048487">
    <property type="term" value="F:beta-tubulin binding"/>
    <property type="evidence" value="ECO:0007669"/>
    <property type="project" value="InterPro"/>
</dbReference>
<dbReference type="GO" id="GO:0005874">
    <property type="term" value="C:microtubule"/>
    <property type="evidence" value="ECO:0007669"/>
    <property type="project" value="UniProtKB-KW"/>
</dbReference>
<dbReference type="AlphaFoldDB" id="A0A3Q2YNS5"/>
<dbReference type="SUPFAM" id="SSF46988">
    <property type="entry name" value="Tubulin chaperone cofactor A"/>
    <property type="match status" value="1"/>
</dbReference>
<keyword evidence="6" id="KW-0206">Cytoskeleton</keyword>
<dbReference type="InterPro" id="IPR004226">
    <property type="entry name" value="TBCA"/>
</dbReference>
<accession>A0A3Q2YNS5</accession>
<dbReference type="Ensembl" id="ENSHCOT00000008954.1">
    <property type="protein sequence ID" value="ENSHCOP00000019378.1"/>
    <property type="gene ID" value="ENSHCOG00000004612.1"/>
</dbReference>
<dbReference type="RefSeq" id="XP_019712012.1">
    <property type="nucleotide sequence ID" value="XM_019856453.1"/>
</dbReference>
<keyword evidence="9" id="KW-1185">Reference proteome</keyword>
<comment type="subunit">
    <text evidence="5 6">Supercomplex made of cofactors A to E. Cofactors A and D function by capturing and stabilizing tubulin in a quasi-native conformation. Cofactor E binds to the cofactor D-tubulin complex; interaction with cofactor C then causes the release of tubulin polypeptides that are committed to the native state.</text>
</comment>
<evidence type="ECO:0000256" key="1">
    <source>
        <dbReference type="ARBA" id="ARBA00003046"/>
    </source>
</evidence>
<keyword evidence="4 6" id="KW-0143">Chaperone</keyword>
<dbReference type="PANTHER" id="PTHR21500">
    <property type="entry name" value="TUBULIN-SPECIFIC CHAPERONE A"/>
    <property type="match status" value="1"/>
</dbReference>
<evidence type="ECO:0000313" key="9">
    <source>
        <dbReference type="Proteomes" id="UP000264820"/>
    </source>
</evidence>
<dbReference type="Gene3D" id="1.20.58.90">
    <property type="match status" value="1"/>
</dbReference>
<reference evidence="8" key="2">
    <citation type="submission" date="2025-09" db="UniProtKB">
        <authorList>
            <consortium name="Ensembl"/>
        </authorList>
    </citation>
    <scope>IDENTIFICATION</scope>
</reference>
<sequence>MADPRIRQIKIKTGVLKRLAKEEASYRTEAKQQEEKIDQLKETGADAFLIKQHMASLQETIMMIPDSRRRMTIAHGDLSQLLEAEEELSESAEYQEAKSLLDSIKLEA</sequence>
<evidence type="ECO:0000256" key="6">
    <source>
        <dbReference type="RuleBase" id="RU364030"/>
    </source>
</evidence>
<dbReference type="KEGG" id="hcq:109507197"/>
<dbReference type="OMA" id="VIQECIM"/>
<feature type="coiled-coil region" evidence="7">
    <location>
        <begin position="16"/>
        <end position="43"/>
    </location>
</feature>
<comment type="function">
    <text evidence="1">Tubulin-folding protein; involved in the early step of the tubulin folding pathway.</text>
</comment>
<reference evidence="8" key="1">
    <citation type="submission" date="2025-08" db="UniProtKB">
        <authorList>
            <consortium name="Ensembl"/>
        </authorList>
    </citation>
    <scope>IDENTIFICATION</scope>
</reference>
<comment type="subcellular location">
    <subcellularLocation>
        <location evidence="6">Cytoplasm</location>
        <location evidence="6">Cytoskeleton</location>
    </subcellularLocation>
</comment>
<keyword evidence="6" id="KW-0493">Microtubule</keyword>
<organism evidence="8 9">
    <name type="scientific">Hippocampus comes</name>
    <name type="common">Tiger tail seahorse</name>
    <dbReference type="NCBI Taxonomy" id="109280"/>
    <lineage>
        <taxon>Eukaryota</taxon>
        <taxon>Metazoa</taxon>
        <taxon>Chordata</taxon>
        <taxon>Craniata</taxon>
        <taxon>Vertebrata</taxon>
        <taxon>Euteleostomi</taxon>
        <taxon>Actinopterygii</taxon>
        <taxon>Neopterygii</taxon>
        <taxon>Teleostei</taxon>
        <taxon>Neoteleostei</taxon>
        <taxon>Acanthomorphata</taxon>
        <taxon>Syngnathiaria</taxon>
        <taxon>Syngnathiformes</taxon>
        <taxon>Syngnathoidei</taxon>
        <taxon>Syngnathidae</taxon>
        <taxon>Hippocampus</taxon>
    </lineage>
</organism>
<dbReference type="Pfam" id="PF02970">
    <property type="entry name" value="TBCA"/>
    <property type="match status" value="1"/>
</dbReference>
<name>A0A3Q2YNS5_HIPCM</name>
<comment type="similarity">
    <text evidence="2 6">Belongs to the TBCA family.</text>
</comment>
<keyword evidence="7" id="KW-0175">Coiled coil</keyword>
<dbReference type="GO" id="GO:0007021">
    <property type="term" value="P:tubulin complex assembly"/>
    <property type="evidence" value="ECO:0007669"/>
    <property type="project" value="UniProtKB-UniRule"/>
</dbReference>
<dbReference type="InterPro" id="IPR036126">
    <property type="entry name" value="TBCA_sf"/>
</dbReference>
<dbReference type="GO" id="GO:0007023">
    <property type="term" value="P:post-chaperonin tubulin folding pathway"/>
    <property type="evidence" value="ECO:0007669"/>
    <property type="project" value="UniProtKB-UniRule"/>
</dbReference>
<keyword evidence="6" id="KW-0963">Cytoplasm</keyword>
<dbReference type="GO" id="GO:0005829">
    <property type="term" value="C:cytosol"/>
    <property type="evidence" value="ECO:0007669"/>
    <property type="project" value="TreeGrafter"/>
</dbReference>